<proteinExistence type="predicted"/>
<sequence>MARHGVRARRKFSKVLFWCHGTVQNITGNMSHRQELEEVANWAGAKLIYRPRSSMFVDWLQSHLGRFDSCTLIIDSEEVPALMEYCIQHGLHRSPAFPMQVIIFSKKGGQGKSRPWCGLANAVPRCQVDLVSEVAELYQILFPTWARQSSETTCSTCSSDQEHSYKHYRPHAQAMPTSPSSGASFLSEVQVRQQMTKQEDTVYMWQSLRMASSRTQMERLLSEAAPTFYED</sequence>
<evidence type="ECO:0000313" key="1">
    <source>
        <dbReference type="EMBL" id="CAE8596125.1"/>
    </source>
</evidence>
<evidence type="ECO:0000313" key="2">
    <source>
        <dbReference type="Proteomes" id="UP000654075"/>
    </source>
</evidence>
<keyword evidence="2" id="KW-1185">Reference proteome</keyword>
<dbReference type="AlphaFoldDB" id="A0A813EBW4"/>
<comment type="caution">
    <text evidence="1">The sequence shown here is derived from an EMBL/GenBank/DDBJ whole genome shotgun (WGS) entry which is preliminary data.</text>
</comment>
<gene>
    <name evidence="1" type="ORF">PGLA1383_LOCUS14597</name>
</gene>
<accession>A0A813EBW4</accession>
<reference evidence="1" key="1">
    <citation type="submission" date="2021-02" db="EMBL/GenBank/DDBJ databases">
        <authorList>
            <person name="Dougan E. K."/>
            <person name="Rhodes N."/>
            <person name="Thang M."/>
            <person name="Chan C."/>
        </authorList>
    </citation>
    <scope>NUCLEOTIDE SEQUENCE</scope>
</reference>
<name>A0A813EBW4_POLGL</name>
<dbReference type="Proteomes" id="UP000654075">
    <property type="component" value="Unassembled WGS sequence"/>
</dbReference>
<organism evidence="1 2">
    <name type="scientific">Polarella glacialis</name>
    <name type="common">Dinoflagellate</name>
    <dbReference type="NCBI Taxonomy" id="89957"/>
    <lineage>
        <taxon>Eukaryota</taxon>
        <taxon>Sar</taxon>
        <taxon>Alveolata</taxon>
        <taxon>Dinophyceae</taxon>
        <taxon>Suessiales</taxon>
        <taxon>Suessiaceae</taxon>
        <taxon>Polarella</taxon>
    </lineage>
</organism>
<protein>
    <submittedName>
        <fullName evidence="1">Uncharacterized protein</fullName>
    </submittedName>
</protein>
<dbReference type="EMBL" id="CAJNNV010008367">
    <property type="protein sequence ID" value="CAE8596125.1"/>
    <property type="molecule type" value="Genomic_DNA"/>
</dbReference>